<keyword evidence="2" id="KW-0805">Transcription regulation</keyword>
<reference evidence="8" key="1">
    <citation type="submission" date="2021-01" db="EMBL/GenBank/DDBJ databases">
        <authorList>
            <person name="Li R."/>
            <person name="Bekaert M."/>
        </authorList>
    </citation>
    <scope>NUCLEOTIDE SEQUENCE</scope>
    <source>
        <strain evidence="8">Farmed</strain>
    </source>
</reference>
<dbReference type="Proteomes" id="UP000597762">
    <property type="component" value="Unassembled WGS sequence"/>
</dbReference>
<dbReference type="PROSITE" id="PS00350">
    <property type="entry name" value="MADS_BOX_1"/>
    <property type="match status" value="1"/>
</dbReference>
<gene>
    <name evidence="8" type="ORF">SPHA_31234</name>
</gene>
<dbReference type="GO" id="GO:0046983">
    <property type="term" value="F:protein dimerization activity"/>
    <property type="evidence" value="ECO:0007669"/>
    <property type="project" value="InterPro"/>
</dbReference>
<dbReference type="CDD" id="cd00265">
    <property type="entry name" value="MADS_MEF2_like"/>
    <property type="match status" value="1"/>
</dbReference>
<evidence type="ECO:0000313" key="9">
    <source>
        <dbReference type="Proteomes" id="UP000597762"/>
    </source>
</evidence>
<dbReference type="PANTHER" id="PTHR11945">
    <property type="entry name" value="MADS BOX PROTEIN"/>
    <property type="match status" value="1"/>
</dbReference>
<dbReference type="InterPro" id="IPR033896">
    <property type="entry name" value="MEF2-like_N"/>
</dbReference>
<name>A0A812C832_ACAPH</name>
<dbReference type="PANTHER" id="PTHR11945:SF145">
    <property type="entry name" value="MYOCYTE ENHANCER FACTOR 2B-RELATED"/>
    <property type="match status" value="1"/>
</dbReference>
<evidence type="ECO:0000256" key="6">
    <source>
        <dbReference type="SAM" id="MobiDB-lite"/>
    </source>
</evidence>
<comment type="caution">
    <text evidence="8">The sequence shown here is derived from an EMBL/GenBank/DDBJ whole genome shotgun (WGS) entry which is preliminary data.</text>
</comment>
<feature type="region of interest" description="Disordered" evidence="6">
    <location>
        <begin position="577"/>
        <end position="596"/>
    </location>
</feature>
<evidence type="ECO:0000259" key="7">
    <source>
        <dbReference type="PROSITE" id="PS50066"/>
    </source>
</evidence>
<evidence type="ECO:0000256" key="2">
    <source>
        <dbReference type="ARBA" id="ARBA00023015"/>
    </source>
</evidence>
<dbReference type="InterPro" id="IPR036879">
    <property type="entry name" value="TF_MADSbox_sf"/>
</dbReference>
<dbReference type="AlphaFoldDB" id="A0A812C832"/>
<keyword evidence="9" id="KW-1185">Reference proteome</keyword>
<dbReference type="GO" id="GO:0045944">
    <property type="term" value="P:positive regulation of transcription by RNA polymerase II"/>
    <property type="evidence" value="ECO:0007669"/>
    <property type="project" value="InterPro"/>
</dbReference>
<dbReference type="GO" id="GO:0000981">
    <property type="term" value="F:DNA-binding transcription factor activity, RNA polymerase II-specific"/>
    <property type="evidence" value="ECO:0007669"/>
    <property type="project" value="TreeGrafter"/>
</dbReference>
<dbReference type="GO" id="GO:0042826">
    <property type="term" value="F:histone deacetylase binding"/>
    <property type="evidence" value="ECO:0007669"/>
    <property type="project" value="TreeGrafter"/>
</dbReference>
<dbReference type="OrthoDB" id="1898716at2759"/>
<dbReference type="SMART" id="SM00432">
    <property type="entry name" value="MADS"/>
    <property type="match status" value="1"/>
</dbReference>
<dbReference type="PROSITE" id="PS50066">
    <property type="entry name" value="MADS_BOX_2"/>
    <property type="match status" value="1"/>
</dbReference>
<dbReference type="Pfam" id="PF00319">
    <property type="entry name" value="SRF-TF"/>
    <property type="match status" value="1"/>
</dbReference>
<feature type="compositionally biased region" description="Polar residues" evidence="6">
    <location>
        <begin position="394"/>
        <end position="408"/>
    </location>
</feature>
<dbReference type="EMBL" id="CAHIKZ030001274">
    <property type="protein sequence ID" value="CAE1258441.1"/>
    <property type="molecule type" value="Genomic_DNA"/>
</dbReference>
<feature type="domain" description="MADS-box" evidence="7">
    <location>
        <begin position="164"/>
        <end position="224"/>
    </location>
</feature>
<evidence type="ECO:0000256" key="5">
    <source>
        <dbReference type="ARBA" id="ARBA00023242"/>
    </source>
</evidence>
<dbReference type="GO" id="GO:0030154">
    <property type="term" value="P:cell differentiation"/>
    <property type="evidence" value="ECO:0007669"/>
    <property type="project" value="TreeGrafter"/>
</dbReference>
<sequence>MQAFPKQPIRDLPASVQIWGSTSAFPVIPPGPFPVWSPDQTHLLPALCECLSPSLPEEYGKSSAFPEITLSLCHISTVGLAAYFTSPPYQSHFISSDEIHLSFPAFLRNFLLFRTVSIHLSFSLFIYFSSATFYCTYCCRPGYPPRDYHQQGSSLRFFKRSYTMGRKKIQITRINDERNRQVTFTKRKFGLMKKAYELSVLCDCEIALIIFTSGNKLYQYASSDMDKVLLKYTEYNDTVVSQTNKDIVELLNKKDKGNDSPEADDEYVLTPHTVENYKRIDAEYARVMQAPQPTSTTLSPYQQVSVPITNFSMHNSGSASTQTASTVSGSSASHNAVLLLSSSQNGQSTAAAVPSTYSPVPSTSGSKSGGDSSSPPAVVPRTLQIPQHHREESSSPVTHTQPVPTLVTTLDPDKDVSDLTTTSTGHLVQGKRPELRIQIPPKTHEMSSVRGSMSALDTPVVSVATPGNSVANPSQLTSDIHFSTDLPSLMSQTQLIAQWGAQSSLAVQGANLQLTTSTLNLADIGKVKSEPISPPRDSTSPKVSLSSLSQTLQQPLIVQHHINPVLTLASLPVTLQADHDDQPTSEKKSRMTTGDG</sequence>
<feature type="region of interest" description="Disordered" evidence="6">
    <location>
        <begin position="349"/>
        <end position="430"/>
    </location>
</feature>
<proteinExistence type="predicted"/>
<keyword evidence="5" id="KW-0539">Nucleus</keyword>
<dbReference type="FunFam" id="3.40.1810.10:FF:000001">
    <property type="entry name" value="Myocyte-specific enhancer factor 2A homolog"/>
    <property type="match status" value="1"/>
</dbReference>
<dbReference type="SUPFAM" id="SSF55455">
    <property type="entry name" value="SRF-like"/>
    <property type="match status" value="1"/>
</dbReference>
<accession>A0A812C832</accession>
<feature type="region of interest" description="Disordered" evidence="6">
    <location>
        <begin position="527"/>
        <end position="546"/>
    </location>
</feature>
<dbReference type="Gene3D" id="3.40.1810.10">
    <property type="entry name" value="Transcription factor, MADS-box"/>
    <property type="match status" value="1"/>
</dbReference>
<feature type="compositionally biased region" description="Basic and acidic residues" evidence="6">
    <location>
        <begin position="577"/>
        <end position="589"/>
    </location>
</feature>
<organism evidence="8 9">
    <name type="scientific">Acanthosepion pharaonis</name>
    <name type="common">Pharaoh cuttlefish</name>
    <name type="synonym">Sepia pharaonis</name>
    <dbReference type="NCBI Taxonomy" id="158019"/>
    <lineage>
        <taxon>Eukaryota</taxon>
        <taxon>Metazoa</taxon>
        <taxon>Spiralia</taxon>
        <taxon>Lophotrochozoa</taxon>
        <taxon>Mollusca</taxon>
        <taxon>Cephalopoda</taxon>
        <taxon>Coleoidea</taxon>
        <taxon>Decapodiformes</taxon>
        <taxon>Sepiida</taxon>
        <taxon>Sepiina</taxon>
        <taxon>Sepiidae</taxon>
        <taxon>Acanthosepion</taxon>
    </lineage>
</organism>
<dbReference type="GO" id="GO:0007507">
    <property type="term" value="P:heart development"/>
    <property type="evidence" value="ECO:0007669"/>
    <property type="project" value="TreeGrafter"/>
</dbReference>
<evidence type="ECO:0000256" key="3">
    <source>
        <dbReference type="ARBA" id="ARBA00023125"/>
    </source>
</evidence>
<dbReference type="InterPro" id="IPR002100">
    <property type="entry name" value="TF_MADSbox"/>
</dbReference>
<dbReference type="GO" id="GO:0000978">
    <property type="term" value="F:RNA polymerase II cis-regulatory region sequence-specific DNA binding"/>
    <property type="evidence" value="ECO:0007669"/>
    <property type="project" value="TreeGrafter"/>
</dbReference>
<comment type="subcellular location">
    <subcellularLocation>
        <location evidence="1">Nucleus</location>
    </subcellularLocation>
</comment>
<dbReference type="PRINTS" id="PR00404">
    <property type="entry name" value="MADSDOMAIN"/>
</dbReference>
<keyword evidence="4" id="KW-0804">Transcription</keyword>
<evidence type="ECO:0000256" key="4">
    <source>
        <dbReference type="ARBA" id="ARBA00023163"/>
    </source>
</evidence>
<evidence type="ECO:0000313" key="8">
    <source>
        <dbReference type="EMBL" id="CAE1258441.1"/>
    </source>
</evidence>
<dbReference type="GO" id="GO:0005634">
    <property type="term" value="C:nucleus"/>
    <property type="evidence" value="ECO:0007669"/>
    <property type="project" value="UniProtKB-SubCell"/>
</dbReference>
<keyword evidence="3" id="KW-0238">DNA-binding</keyword>
<feature type="compositionally biased region" description="Low complexity" evidence="6">
    <location>
        <begin position="350"/>
        <end position="376"/>
    </location>
</feature>
<protein>
    <submittedName>
        <fullName evidence="8">MEF2A</fullName>
    </submittedName>
</protein>
<evidence type="ECO:0000256" key="1">
    <source>
        <dbReference type="ARBA" id="ARBA00004123"/>
    </source>
</evidence>